<gene>
    <name evidence="5" type="ORF">COW11_00015</name>
</gene>
<keyword evidence="1" id="KW-0547">Nucleotide-binding</keyword>
<dbReference type="EMBL" id="PFGP01000001">
    <property type="protein sequence ID" value="PIW67043.1"/>
    <property type="molecule type" value="Genomic_DNA"/>
</dbReference>
<evidence type="ECO:0000256" key="1">
    <source>
        <dbReference type="ARBA" id="ARBA00022741"/>
    </source>
</evidence>
<dbReference type="Pfam" id="PF02568">
    <property type="entry name" value="ThiI"/>
    <property type="match status" value="1"/>
</dbReference>
<organism evidence="5 6">
    <name type="scientific">Candidatus Taenaricola geysiri</name>
    <dbReference type="NCBI Taxonomy" id="1974752"/>
    <lineage>
        <taxon>Bacteria</taxon>
        <taxon>Pseudomonadati</taxon>
        <taxon>Candidatus Omnitrophota</taxon>
        <taxon>Candidatus Taenaricola</taxon>
    </lineage>
</organism>
<keyword evidence="2" id="KW-0067">ATP-binding</keyword>
<reference evidence="5 6" key="1">
    <citation type="submission" date="2017-09" db="EMBL/GenBank/DDBJ databases">
        <title>Depth-based differentiation of microbial function through sediment-hosted aquifers and enrichment of novel symbionts in the deep terrestrial subsurface.</title>
        <authorList>
            <person name="Probst A.J."/>
            <person name="Ladd B."/>
            <person name="Jarett J.K."/>
            <person name="Geller-Mcgrath D.E."/>
            <person name="Sieber C.M."/>
            <person name="Emerson J.B."/>
            <person name="Anantharaman K."/>
            <person name="Thomas B.C."/>
            <person name="Malmstrom R."/>
            <person name="Stieglmeier M."/>
            <person name="Klingl A."/>
            <person name="Woyke T."/>
            <person name="Ryan C.M."/>
            <person name="Banfield J.F."/>
        </authorList>
    </citation>
    <scope>NUCLEOTIDE SEQUENCE [LARGE SCALE GENOMIC DNA]</scope>
    <source>
        <strain evidence="5">CG12_big_fil_rev_8_21_14_0_65_43_15</strain>
    </source>
</reference>
<protein>
    <submittedName>
        <fullName evidence="5">Uncharacterized protein</fullName>
    </submittedName>
</protein>
<dbReference type="Proteomes" id="UP000231267">
    <property type="component" value="Unassembled WGS sequence"/>
</dbReference>
<evidence type="ECO:0000313" key="6">
    <source>
        <dbReference type="Proteomes" id="UP000231267"/>
    </source>
</evidence>
<dbReference type="Pfam" id="PF18297">
    <property type="entry name" value="NFACT-R_2"/>
    <property type="match status" value="1"/>
</dbReference>
<dbReference type="PANTHER" id="PTHR11933:SF6">
    <property type="entry name" value="THIL AANH DOMAIN-CONTAINING PROTEIN"/>
    <property type="match status" value="1"/>
</dbReference>
<dbReference type="InterPro" id="IPR059101">
    <property type="entry name" value="NFACT-R_2"/>
</dbReference>
<dbReference type="SUPFAM" id="SSF52402">
    <property type="entry name" value="Adenine nucleotide alpha hydrolases-like"/>
    <property type="match status" value="1"/>
</dbReference>
<accession>A0A2J0LN88</accession>
<comment type="caution">
    <text evidence="5">The sequence shown here is derived from an EMBL/GenBank/DDBJ whole genome shotgun (WGS) entry which is preliminary data.</text>
</comment>
<proteinExistence type="predicted"/>
<evidence type="ECO:0000313" key="5">
    <source>
        <dbReference type="EMBL" id="PIW67043.1"/>
    </source>
</evidence>
<evidence type="ECO:0000259" key="4">
    <source>
        <dbReference type="Pfam" id="PF18297"/>
    </source>
</evidence>
<dbReference type="AlphaFoldDB" id="A0A2J0LN88"/>
<name>A0A2J0LN88_9BACT</name>
<evidence type="ECO:0000256" key="2">
    <source>
        <dbReference type="ARBA" id="ARBA00022840"/>
    </source>
</evidence>
<dbReference type="InterPro" id="IPR020536">
    <property type="entry name" value="ThiI_AANH"/>
</dbReference>
<evidence type="ECO:0000259" key="3">
    <source>
        <dbReference type="Pfam" id="PF02568"/>
    </source>
</evidence>
<dbReference type="GO" id="GO:0005524">
    <property type="term" value="F:ATP binding"/>
    <property type="evidence" value="ECO:0007669"/>
    <property type="project" value="UniProtKB-KW"/>
</dbReference>
<sequence length="333" mass="36818">MAKAIALLSGRLDSILATKLVLEQGTELEAVNFVTVFCTCAAKGKTCLAGKSAADKLRIKLKVFEVSKEYFEIIKNPKYGYGRNMNPCLDCRVFMFKKAAQYMKETGAPFIVTGEVLGERPMSQRRDAMQIIERDSGLKGLVLRPLSAKFFEPTIPEKTGIVNREAFLAIQGRSRKPQIQLADSLGINDYPCPAGGCLLTDSGFANRMKDLIRHKPDFTINDVQLLKLGRHFRLTPEAKLIVGRNQDENKRLLNLAKDGDLYFNPSEVRGPTGIGRGVFNNNSLSVASIIIARYSDGKLNGQIKVICRQESNSNTVSITASSLGLNELEKIRI</sequence>
<dbReference type="GO" id="GO:0004810">
    <property type="term" value="F:CCA tRNA nucleotidyltransferase activity"/>
    <property type="evidence" value="ECO:0007669"/>
    <property type="project" value="InterPro"/>
</dbReference>
<feature type="domain" description="NFACT protein RNA binding" evidence="4">
    <location>
        <begin position="229"/>
        <end position="329"/>
    </location>
</feature>
<dbReference type="PANTHER" id="PTHR11933">
    <property type="entry name" value="TRNA 5-METHYLAMINOMETHYL-2-THIOURIDYLATE -METHYLTRANSFERASE"/>
    <property type="match status" value="1"/>
</dbReference>
<feature type="domain" description="Thil AANH" evidence="3">
    <location>
        <begin position="3"/>
        <end position="146"/>
    </location>
</feature>
<dbReference type="InterPro" id="IPR014729">
    <property type="entry name" value="Rossmann-like_a/b/a_fold"/>
</dbReference>
<dbReference type="Gene3D" id="3.40.50.620">
    <property type="entry name" value="HUPs"/>
    <property type="match status" value="1"/>
</dbReference>